<dbReference type="InterPro" id="IPR043504">
    <property type="entry name" value="Peptidase_S1_PA_chymotrypsin"/>
</dbReference>
<feature type="signal peptide" evidence="8">
    <location>
        <begin position="1"/>
        <end position="24"/>
    </location>
</feature>
<evidence type="ECO:0000256" key="2">
    <source>
        <dbReference type="ARBA" id="ARBA00022729"/>
    </source>
</evidence>
<evidence type="ECO:0000256" key="8">
    <source>
        <dbReference type="SAM" id="SignalP"/>
    </source>
</evidence>
<keyword evidence="4 6" id="KW-0720">Serine protease</keyword>
<comment type="caution">
    <text evidence="10">The sequence shown here is derived from an EMBL/GenBank/DDBJ whole genome shotgun (WGS) entry which is preliminary data.</text>
</comment>
<dbReference type="InterPro" id="IPR001314">
    <property type="entry name" value="Peptidase_S1A"/>
</dbReference>
<dbReference type="SUPFAM" id="SSF50494">
    <property type="entry name" value="Trypsin-like serine proteases"/>
    <property type="match status" value="1"/>
</dbReference>
<dbReference type="InterPro" id="IPR001254">
    <property type="entry name" value="Trypsin_dom"/>
</dbReference>
<evidence type="ECO:0000313" key="10">
    <source>
        <dbReference type="EMBL" id="CAF1507462.1"/>
    </source>
</evidence>
<dbReference type="Proteomes" id="UP000663828">
    <property type="component" value="Unassembled WGS sequence"/>
</dbReference>
<feature type="transmembrane region" description="Helical" evidence="7">
    <location>
        <begin position="309"/>
        <end position="326"/>
    </location>
</feature>
<gene>
    <name evidence="10" type="ORF">XAT740_LOCUS40021</name>
</gene>
<evidence type="ECO:0000256" key="5">
    <source>
        <dbReference type="ARBA" id="ARBA00023157"/>
    </source>
</evidence>
<evidence type="ECO:0000259" key="9">
    <source>
        <dbReference type="PROSITE" id="PS50240"/>
    </source>
</evidence>
<dbReference type="GO" id="GO:0006508">
    <property type="term" value="P:proteolysis"/>
    <property type="evidence" value="ECO:0007669"/>
    <property type="project" value="UniProtKB-KW"/>
</dbReference>
<dbReference type="InterPro" id="IPR018114">
    <property type="entry name" value="TRYPSIN_HIS"/>
</dbReference>
<dbReference type="AlphaFoldDB" id="A0A815TTZ1"/>
<evidence type="ECO:0000256" key="4">
    <source>
        <dbReference type="ARBA" id="ARBA00022825"/>
    </source>
</evidence>
<sequence>MSVLRFKFLIFLICVIYNQDLIKSTEFSCNESASCGCSQYNAIVNSRIVGGEPAVNHSWGWAASLRVISGIHICGGTILSPIYILTAAHCVDDPEIMNYNLKAAVGTDTLTDDEGLRISVEKIYLHPQWTPKTNENDIAVLKLITPIEFFNTSVAKICLPSISVSLATKFPKIDSSLVAIGWGSTTTPDGDTSNVLRQVTVQAIDSRERKCNNSINNPTLQFCAAVSDGGKDTCLGDSGGPIMYFSEVHQRWIIVGITSYGRGCAVSIYAGVYTRISMYIDWIKSITETYQIITIDENSAAVSIRSNKVVVVSQLLLLLILMIQILKHEIVESFHICQ</sequence>
<evidence type="ECO:0000256" key="3">
    <source>
        <dbReference type="ARBA" id="ARBA00022801"/>
    </source>
</evidence>
<dbReference type="InterPro" id="IPR009003">
    <property type="entry name" value="Peptidase_S1_PA"/>
</dbReference>
<keyword evidence="2 8" id="KW-0732">Signal</keyword>
<evidence type="ECO:0000256" key="1">
    <source>
        <dbReference type="ARBA" id="ARBA00022670"/>
    </source>
</evidence>
<dbReference type="PROSITE" id="PS50240">
    <property type="entry name" value="TRYPSIN_DOM"/>
    <property type="match status" value="1"/>
</dbReference>
<dbReference type="SMART" id="SM00020">
    <property type="entry name" value="Tryp_SPc"/>
    <property type="match status" value="1"/>
</dbReference>
<keyword evidence="7" id="KW-1133">Transmembrane helix</keyword>
<keyword evidence="3 6" id="KW-0378">Hydrolase</keyword>
<keyword evidence="7" id="KW-0812">Transmembrane</keyword>
<evidence type="ECO:0000256" key="7">
    <source>
        <dbReference type="SAM" id="Phobius"/>
    </source>
</evidence>
<name>A0A815TTZ1_ADIRI</name>
<proteinExistence type="predicted"/>
<dbReference type="PANTHER" id="PTHR24252:SF7">
    <property type="entry name" value="HYALIN"/>
    <property type="match status" value="1"/>
</dbReference>
<keyword evidence="1 6" id="KW-0645">Protease</keyword>
<feature type="domain" description="Peptidase S1" evidence="9">
    <location>
        <begin position="48"/>
        <end position="288"/>
    </location>
</feature>
<reference evidence="10" key="1">
    <citation type="submission" date="2021-02" db="EMBL/GenBank/DDBJ databases">
        <authorList>
            <person name="Nowell W R."/>
        </authorList>
    </citation>
    <scope>NUCLEOTIDE SEQUENCE</scope>
</reference>
<dbReference type="PRINTS" id="PR00722">
    <property type="entry name" value="CHYMOTRYPSIN"/>
</dbReference>
<accession>A0A815TTZ1</accession>
<dbReference type="Pfam" id="PF00089">
    <property type="entry name" value="Trypsin"/>
    <property type="match status" value="1"/>
</dbReference>
<feature type="chain" id="PRO_5032457656" description="Peptidase S1 domain-containing protein" evidence="8">
    <location>
        <begin position="25"/>
        <end position="338"/>
    </location>
</feature>
<keyword evidence="5" id="KW-1015">Disulfide bond</keyword>
<dbReference type="CDD" id="cd00190">
    <property type="entry name" value="Tryp_SPc"/>
    <property type="match status" value="1"/>
</dbReference>
<organism evidence="10 11">
    <name type="scientific">Adineta ricciae</name>
    <name type="common">Rotifer</name>
    <dbReference type="NCBI Taxonomy" id="249248"/>
    <lineage>
        <taxon>Eukaryota</taxon>
        <taxon>Metazoa</taxon>
        <taxon>Spiralia</taxon>
        <taxon>Gnathifera</taxon>
        <taxon>Rotifera</taxon>
        <taxon>Eurotatoria</taxon>
        <taxon>Bdelloidea</taxon>
        <taxon>Adinetida</taxon>
        <taxon>Adinetidae</taxon>
        <taxon>Adineta</taxon>
    </lineage>
</organism>
<dbReference type="FunFam" id="2.40.10.10:FF:000120">
    <property type="entry name" value="Putative serine protease"/>
    <property type="match status" value="1"/>
</dbReference>
<dbReference type="Gene3D" id="2.40.10.10">
    <property type="entry name" value="Trypsin-like serine proteases"/>
    <property type="match status" value="1"/>
</dbReference>
<dbReference type="InterPro" id="IPR033116">
    <property type="entry name" value="TRYPSIN_SER"/>
</dbReference>
<dbReference type="PANTHER" id="PTHR24252">
    <property type="entry name" value="ACROSIN-RELATED"/>
    <property type="match status" value="1"/>
</dbReference>
<dbReference type="GO" id="GO:0004252">
    <property type="term" value="F:serine-type endopeptidase activity"/>
    <property type="evidence" value="ECO:0007669"/>
    <property type="project" value="InterPro"/>
</dbReference>
<evidence type="ECO:0000313" key="11">
    <source>
        <dbReference type="Proteomes" id="UP000663828"/>
    </source>
</evidence>
<dbReference type="EMBL" id="CAJNOR010004503">
    <property type="protein sequence ID" value="CAF1507462.1"/>
    <property type="molecule type" value="Genomic_DNA"/>
</dbReference>
<dbReference type="PROSITE" id="PS00134">
    <property type="entry name" value="TRYPSIN_HIS"/>
    <property type="match status" value="1"/>
</dbReference>
<dbReference type="PROSITE" id="PS00135">
    <property type="entry name" value="TRYPSIN_SER"/>
    <property type="match status" value="1"/>
</dbReference>
<keyword evidence="11" id="KW-1185">Reference proteome</keyword>
<protein>
    <recommendedName>
        <fullName evidence="9">Peptidase S1 domain-containing protein</fullName>
    </recommendedName>
</protein>
<keyword evidence="7" id="KW-0472">Membrane</keyword>
<evidence type="ECO:0000256" key="6">
    <source>
        <dbReference type="RuleBase" id="RU363034"/>
    </source>
</evidence>